<dbReference type="SUPFAM" id="SSF47459">
    <property type="entry name" value="HLH, helix-loop-helix DNA-binding domain"/>
    <property type="match status" value="1"/>
</dbReference>
<name>A0AAN7YEA0_9EURO</name>
<dbReference type="InterPro" id="IPR036638">
    <property type="entry name" value="HLH_DNA-bd_sf"/>
</dbReference>
<evidence type="ECO:0008006" key="4">
    <source>
        <dbReference type="Google" id="ProtNLM"/>
    </source>
</evidence>
<dbReference type="EMBL" id="JAVRRJ010000001">
    <property type="protein sequence ID" value="KAK5090617.1"/>
    <property type="molecule type" value="Genomic_DNA"/>
</dbReference>
<protein>
    <recommendedName>
        <fullName evidence="4">BHLH domain-containing protein</fullName>
    </recommendedName>
</protein>
<dbReference type="Proteomes" id="UP001309876">
    <property type="component" value="Unassembled WGS sequence"/>
</dbReference>
<accession>A0AAN7YEA0</accession>
<reference evidence="2 3" key="1">
    <citation type="submission" date="2023-08" db="EMBL/GenBank/DDBJ databases">
        <title>Black Yeasts Isolated from many extreme environments.</title>
        <authorList>
            <person name="Coleine C."/>
            <person name="Stajich J.E."/>
            <person name="Selbmann L."/>
        </authorList>
    </citation>
    <scope>NUCLEOTIDE SEQUENCE [LARGE SCALE GENOMIC DNA]</scope>
    <source>
        <strain evidence="2 3">CCFEE 5910</strain>
    </source>
</reference>
<evidence type="ECO:0000256" key="1">
    <source>
        <dbReference type="SAM" id="MobiDB-lite"/>
    </source>
</evidence>
<dbReference type="GO" id="GO:0046983">
    <property type="term" value="F:protein dimerization activity"/>
    <property type="evidence" value="ECO:0007669"/>
    <property type="project" value="InterPro"/>
</dbReference>
<gene>
    <name evidence="2" type="ORF">LTR05_000792</name>
</gene>
<keyword evidence="3" id="KW-1185">Reference proteome</keyword>
<dbReference type="Gene3D" id="4.10.280.10">
    <property type="entry name" value="Helix-loop-helix DNA-binding domain"/>
    <property type="match status" value="1"/>
</dbReference>
<feature type="compositionally biased region" description="Polar residues" evidence="1">
    <location>
        <begin position="219"/>
        <end position="234"/>
    </location>
</feature>
<sequence length="377" mass="42673">MPLRHLLFNKRNGAPQRAPDQPRPDLADLQYFSLDHEVGQYKQQWCESHNYAAQPFNHGTEPQAVQQTTTYSHPYDQASMFSHNLMIPYQNHPYDFESHDLGAFSYSSDSCEVSSISQGSLHSSISSNMFDDDGVNSIHSGSSLSRKPSTISNYASNELCPALLAGGQGVCIPEQCGPNAPCLQYVRQPDDIEDCVPDQIREDSVMEDELDNQPIDFTPHTSPQRSQPQIQDMNTVPLDDDDKKGRVRARKSSTKLTSGTKDEPSTSKQTKKSRQRVAHSLVEKKYRENLNAKIMELYSTLKRAQHGIDQTDEADIDDMDDDRAPKKSEVLVLAMSWIQTAESDLRRKDAEIERLNERLKMMEGWMRSSGVTQRMVM</sequence>
<organism evidence="2 3">
    <name type="scientific">Lithohypha guttulata</name>
    <dbReference type="NCBI Taxonomy" id="1690604"/>
    <lineage>
        <taxon>Eukaryota</taxon>
        <taxon>Fungi</taxon>
        <taxon>Dikarya</taxon>
        <taxon>Ascomycota</taxon>
        <taxon>Pezizomycotina</taxon>
        <taxon>Eurotiomycetes</taxon>
        <taxon>Chaetothyriomycetidae</taxon>
        <taxon>Chaetothyriales</taxon>
        <taxon>Trichomeriaceae</taxon>
        <taxon>Lithohypha</taxon>
    </lineage>
</organism>
<evidence type="ECO:0000313" key="2">
    <source>
        <dbReference type="EMBL" id="KAK5090617.1"/>
    </source>
</evidence>
<dbReference type="InterPro" id="IPR052099">
    <property type="entry name" value="Regulatory_TF_Diverse"/>
</dbReference>
<comment type="caution">
    <text evidence="2">The sequence shown here is derived from an EMBL/GenBank/DDBJ whole genome shotgun (WGS) entry which is preliminary data.</text>
</comment>
<feature type="region of interest" description="Disordered" evidence="1">
    <location>
        <begin position="212"/>
        <end position="278"/>
    </location>
</feature>
<dbReference type="PANTHER" id="PTHR47336:SF2">
    <property type="entry name" value="TRANSCRIPTION FACTOR HMS1-RELATED"/>
    <property type="match status" value="1"/>
</dbReference>
<evidence type="ECO:0000313" key="3">
    <source>
        <dbReference type="Proteomes" id="UP001309876"/>
    </source>
</evidence>
<proteinExistence type="predicted"/>
<dbReference type="AlphaFoldDB" id="A0AAN7YEA0"/>
<dbReference type="PANTHER" id="PTHR47336">
    <property type="entry name" value="TRANSCRIPTION FACTOR HMS1-RELATED"/>
    <property type="match status" value="1"/>
</dbReference>